<dbReference type="GO" id="GO:0061982">
    <property type="term" value="P:meiosis I cell cycle process"/>
    <property type="evidence" value="ECO:0007669"/>
    <property type="project" value="UniProtKB-ARBA"/>
</dbReference>
<dbReference type="Gene3D" id="3.30.565.10">
    <property type="entry name" value="Histidine kinase-like ATPase, C-terminal domain"/>
    <property type="match status" value="1"/>
</dbReference>
<sequence>MQPQSADPASSSSTSHAGPDDVFVDVPLKPIVRLEESVVNRIAAGEIIHRPSNALKELIENSLDAGSRLIRITLKEGGMKLLQIQDDGCGIRPQDLPLLAERFATSKLRDFADLSEMTTFGFRGEALASISYVSASMRVVSKTRDSDCAYGASYANGGLVPPKPGQSSAPKPCAGTNGTLITAEDLFYNVPQRKRALKSAAEEYNRALDVAARYAVHYGGRGVGFVCKKASSNAADLSVSSSPSTTTLDVIRTLHGSSVSRELVQLKLSQHPELKFTVEGYISGANWSAKRTTFLCFINHRSVDCPALKRSFEALYAAYLPKGGHPWIYVSLEIQPDQVDVNVHPTKREVHFLNEDEIVEEVCSLAQEVLGGANASRSFQFSQALLSGASDADQPRAAVSHATSDDNATPAVTQRNRPPQHMIRTDNSDQNLLGMGFTQTLSSQAPGEVDSSPEEDAPAQNDASAGGYRPVDVRQSVRKAPQAVAESECSLTSVRELRAQTVKGRHVALTEVLKNHTFVGVVDPAMALTLIQHETKLYLINHAAIIEEFAYQLVMRQFGSFATLKLDPPPDIRRLIRIAADLEPDIEEAGMSIDEIVERVMTILIDRAEMLEEYFSIRIDTGDATLRSIPALLPGQASMPLERLPTLLLRLGPQIDWEDEKGCFESIAREIAFAHVPFCAGSADHGKNTSNTPRRDTQIDEAQVEAERALAAKQAKDVFDVHHVWMAAIKRTPFNAPKSLLDRDVVQVANLPDLYRVFERC</sequence>
<evidence type="ECO:0000256" key="4">
    <source>
        <dbReference type="ARBA" id="ARBA00023204"/>
    </source>
</evidence>
<organism evidence="8 9">
    <name type="scientific">Ceraceosorus guamensis</name>
    <dbReference type="NCBI Taxonomy" id="1522189"/>
    <lineage>
        <taxon>Eukaryota</taxon>
        <taxon>Fungi</taxon>
        <taxon>Dikarya</taxon>
        <taxon>Basidiomycota</taxon>
        <taxon>Ustilaginomycotina</taxon>
        <taxon>Exobasidiomycetes</taxon>
        <taxon>Ceraceosorales</taxon>
        <taxon>Ceraceosoraceae</taxon>
        <taxon>Ceraceosorus</taxon>
    </lineage>
</organism>
<dbReference type="RefSeq" id="XP_025368299.1">
    <property type="nucleotide sequence ID" value="XM_025514352.1"/>
</dbReference>
<dbReference type="AlphaFoldDB" id="A0A316VU67"/>
<keyword evidence="4" id="KW-0234">DNA repair</keyword>
<dbReference type="GO" id="GO:0140664">
    <property type="term" value="F:ATP-dependent DNA damage sensor activity"/>
    <property type="evidence" value="ECO:0007669"/>
    <property type="project" value="InterPro"/>
</dbReference>
<dbReference type="GO" id="GO:0006298">
    <property type="term" value="P:mismatch repair"/>
    <property type="evidence" value="ECO:0007669"/>
    <property type="project" value="InterPro"/>
</dbReference>
<dbReference type="InterPro" id="IPR014721">
    <property type="entry name" value="Ribsml_uS5_D2-typ_fold_subgr"/>
</dbReference>
<evidence type="ECO:0000313" key="8">
    <source>
        <dbReference type="EMBL" id="PWN41139.1"/>
    </source>
</evidence>
<dbReference type="InterPro" id="IPR032189">
    <property type="entry name" value="Mlh1_C"/>
</dbReference>
<dbReference type="Pfam" id="PF16413">
    <property type="entry name" value="Mlh1_C"/>
    <property type="match status" value="1"/>
</dbReference>
<keyword evidence="3" id="KW-0227">DNA damage</keyword>
<dbReference type="PROSITE" id="PS00058">
    <property type="entry name" value="DNA_MISMATCH_REPAIR_1"/>
    <property type="match status" value="1"/>
</dbReference>
<keyword evidence="9" id="KW-1185">Reference proteome</keyword>
<evidence type="ECO:0000313" key="9">
    <source>
        <dbReference type="Proteomes" id="UP000245783"/>
    </source>
</evidence>
<dbReference type="InterPro" id="IPR020568">
    <property type="entry name" value="Ribosomal_Su5_D2-typ_SF"/>
</dbReference>
<dbReference type="InterPro" id="IPR036890">
    <property type="entry name" value="HATPase_C_sf"/>
</dbReference>
<dbReference type="SUPFAM" id="SSF55874">
    <property type="entry name" value="ATPase domain of HSP90 chaperone/DNA topoisomerase II/histidine kinase"/>
    <property type="match status" value="1"/>
</dbReference>
<dbReference type="CDD" id="cd03483">
    <property type="entry name" value="MutL_Trans_MLH1"/>
    <property type="match status" value="1"/>
</dbReference>
<dbReference type="GeneID" id="37036222"/>
<evidence type="ECO:0000256" key="2">
    <source>
        <dbReference type="ARBA" id="ARBA00006082"/>
    </source>
</evidence>
<dbReference type="EMBL" id="KZ819398">
    <property type="protein sequence ID" value="PWN41139.1"/>
    <property type="molecule type" value="Genomic_DNA"/>
</dbReference>
<evidence type="ECO:0000259" key="7">
    <source>
        <dbReference type="SMART" id="SM01340"/>
    </source>
</evidence>
<keyword evidence="5" id="KW-0539">Nucleus</keyword>
<dbReference type="Pfam" id="PF01119">
    <property type="entry name" value="DNA_mis_repair"/>
    <property type="match status" value="1"/>
</dbReference>
<comment type="subcellular location">
    <subcellularLocation>
        <location evidence="1">Nucleus</location>
    </subcellularLocation>
</comment>
<comment type="similarity">
    <text evidence="2">Belongs to the DNA mismatch repair MutL/HexB family.</text>
</comment>
<dbReference type="InterPro" id="IPR002099">
    <property type="entry name" value="MutL/Mlh/PMS"/>
</dbReference>
<dbReference type="InterPro" id="IPR038973">
    <property type="entry name" value="MutL/Mlh/Pms-like"/>
</dbReference>
<evidence type="ECO:0000256" key="3">
    <source>
        <dbReference type="ARBA" id="ARBA00022763"/>
    </source>
</evidence>
<dbReference type="GO" id="GO:0016887">
    <property type="term" value="F:ATP hydrolysis activity"/>
    <property type="evidence" value="ECO:0007669"/>
    <property type="project" value="InterPro"/>
</dbReference>
<dbReference type="FunFam" id="3.30.565.10:FF:000109">
    <property type="entry name" value="Related to MLH1-DNA mismatch repair protein"/>
    <property type="match status" value="1"/>
</dbReference>
<protein>
    <submittedName>
        <fullName evidence="8">DNA mismatch repair protein MutL</fullName>
    </submittedName>
</protein>
<dbReference type="Proteomes" id="UP000245783">
    <property type="component" value="Unassembled WGS sequence"/>
</dbReference>
<reference evidence="8 9" key="1">
    <citation type="journal article" date="2018" name="Mol. Biol. Evol.">
        <title>Broad Genomic Sampling Reveals a Smut Pathogenic Ancestry of the Fungal Clade Ustilaginomycotina.</title>
        <authorList>
            <person name="Kijpornyongpan T."/>
            <person name="Mondo S.J."/>
            <person name="Barry K."/>
            <person name="Sandor L."/>
            <person name="Lee J."/>
            <person name="Lipzen A."/>
            <person name="Pangilinan J."/>
            <person name="LaButti K."/>
            <person name="Hainaut M."/>
            <person name="Henrissat B."/>
            <person name="Grigoriev I.V."/>
            <person name="Spatafora J.W."/>
            <person name="Aime M.C."/>
        </authorList>
    </citation>
    <scope>NUCLEOTIDE SEQUENCE [LARGE SCALE GENOMIC DNA]</scope>
    <source>
        <strain evidence="8 9">MCA 4658</strain>
    </source>
</reference>
<evidence type="ECO:0000256" key="1">
    <source>
        <dbReference type="ARBA" id="ARBA00004123"/>
    </source>
</evidence>
<feature type="compositionally biased region" description="Polar residues" evidence="6">
    <location>
        <begin position="401"/>
        <end position="417"/>
    </location>
</feature>
<dbReference type="FunFam" id="3.30.230.10:FF:000014">
    <property type="entry name" value="DNA mismatch repair protein Mlh1"/>
    <property type="match status" value="1"/>
</dbReference>
<evidence type="ECO:0000256" key="6">
    <source>
        <dbReference type="SAM" id="MobiDB-lite"/>
    </source>
</evidence>
<dbReference type="CDD" id="cd16926">
    <property type="entry name" value="HATPase_MutL-MLH-PMS-like"/>
    <property type="match status" value="1"/>
</dbReference>
<dbReference type="InParanoid" id="A0A316VU67"/>
<dbReference type="PANTHER" id="PTHR10073">
    <property type="entry name" value="DNA MISMATCH REPAIR PROTEIN MLH, PMS, MUTL"/>
    <property type="match status" value="1"/>
</dbReference>
<dbReference type="NCBIfam" id="TIGR00585">
    <property type="entry name" value="mutl"/>
    <property type="match status" value="1"/>
</dbReference>
<dbReference type="GO" id="GO:0032389">
    <property type="term" value="C:MutLalpha complex"/>
    <property type="evidence" value="ECO:0007669"/>
    <property type="project" value="TreeGrafter"/>
</dbReference>
<proteinExistence type="inferred from homology"/>
<dbReference type="OrthoDB" id="10263226at2759"/>
<dbReference type="SMART" id="SM01340">
    <property type="entry name" value="DNA_mis_repair"/>
    <property type="match status" value="1"/>
</dbReference>
<dbReference type="InterPro" id="IPR014762">
    <property type="entry name" value="DNA_mismatch_repair_CS"/>
</dbReference>
<name>A0A316VU67_9BASI</name>
<gene>
    <name evidence="8" type="ORF">IE81DRAFT_324865</name>
</gene>
<dbReference type="SUPFAM" id="SSF54211">
    <property type="entry name" value="Ribosomal protein S5 domain 2-like"/>
    <property type="match status" value="1"/>
</dbReference>
<accession>A0A316VU67</accession>
<dbReference type="FunCoup" id="A0A316VU67">
    <property type="interactions" value="337"/>
</dbReference>
<dbReference type="InterPro" id="IPR013507">
    <property type="entry name" value="DNA_mismatch_S5_2-like"/>
</dbReference>
<dbReference type="PANTHER" id="PTHR10073:SF12">
    <property type="entry name" value="DNA MISMATCH REPAIR PROTEIN MLH1"/>
    <property type="match status" value="1"/>
</dbReference>
<dbReference type="GO" id="GO:0005524">
    <property type="term" value="F:ATP binding"/>
    <property type="evidence" value="ECO:0007669"/>
    <property type="project" value="InterPro"/>
</dbReference>
<dbReference type="STRING" id="1522189.A0A316VU67"/>
<feature type="region of interest" description="Disordered" evidence="6">
    <location>
        <begin position="1"/>
        <end position="21"/>
    </location>
</feature>
<dbReference type="Pfam" id="PF13589">
    <property type="entry name" value="HATPase_c_3"/>
    <property type="match status" value="1"/>
</dbReference>
<feature type="region of interest" description="Disordered" evidence="6">
    <location>
        <begin position="392"/>
        <end position="469"/>
    </location>
</feature>
<feature type="domain" description="DNA mismatch repair protein S5" evidence="7">
    <location>
        <begin position="251"/>
        <end position="371"/>
    </location>
</feature>
<dbReference type="GO" id="GO:0030983">
    <property type="term" value="F:mismatched DNA binding"/>
    <property type="evidence" value="ECO:0007669"/>
    <property type="project" value="InterPro"/>
</dbReference>
<dbReference type="Gene3D" id="3.30.230.10">
    <property type="match status" value="1"/>
</dbReference>
<evidence type="ECO:0000256" key="5">
    <source>
        <dbReference type="ARBA" id="ARBA00023242"/>
    </source>
</evidence>